<feature type="domain" description="4Fe-4S ferredoxin-type" evidence="5">
    <location>
        <begin position="218"/>
        <end position="238"/>
    </location>
</feature>
<proteinExistence type="predicted"/>
<dbReference type="EMBL" id="DTLI01000125">
    <property type="protein sequence ID" value="HHS52154.1"/>
    <property type="molecule type" value="Genomic_DNA"/>
</dbReference>
<evidence type="ECO:0000256" key="3">
    <source>
        <dbReference type="ARBA" id="ARBA00023004"/>
    </source>
</evidence>
<evidence type="ECO:0000259" key="5">
    <source>
        <dbReference type="PROSITE" id="PS51379"/>
    </source>
</evidence>
<dbReference type="PANTHER" id="PTHR43687:SF3">
    <property type="entry name" value="4FE-4S FERREDOXIN-TYPE DOMAIN-CONTAINING PROTEIN"/>
    <property type="match status" value="1"/>
</dbReference>
<keyword evidence="1" id="KW-0004">4Fe-4S</keyword>
<dbReference type="PANTHER" id="PTHR43687">
    <property type="entry name" value="ADENYLYLSULFATE REDUCTASE, BETA SUBUNIT"/>
    <property type="match status" value="1"/>
</dbReference>
<evidence type="ECO:0000256" key="2">
    <source>
        <dbReference type="ARBA" id="ARBA00022723"/>
    </source>
</evidence>
<dbReference type="InterPro" id="IPR007160">
    <property type="entry name" value="DUF362"/>
</dbReference>
<dbReference type="InterPro" id="IPR017896">
    <property type="entry name" value="4Fe4S_Fe-S-bd"/>
</dbReference>
<dbReference type="GO" id="GO:0046872">
    <property type="term" value="F:metal ion binding"/>
    <property type="evidence" value="ECO:0007669"/>
    <property type="project" value="UniProtKB-KW"/>
</dbReference>
<keyword evidence="4" id="KW-0411">Iron-sulfur</keyword>
<dbReference type="AlphaFoldDB" id="A0A7C6EAE7"/>
<evidence type="ECO:0000313" key="6">
    <source>
        <dbReference type="EMBL" id="HHS52154.1"/>
    </source>
</evidence>
<dbReference type="Gene3D" id="3.30.70.20">
    <property type="match status" value="1"/>
</dbReference>
<comment type="caution">
    <text evidence="6">The sequence shown here is derived from an EMBL/GenBank/DDBJ whole genome shotgun (WGS) entry which is preliminary data.</text>
</comment>
<dbReference type="GO" id="GO:0051539">
    <property type="term" value="F:4 iron, 4 sulfur cluster binding"/>
    <property type="evidence" value="ECO:0007669"/>
    <property type="project" value="UniProtKB-KW"/>
</dbReference>
<feature type="domain" description="4Fe-4S ferredoxin-type" evidence="5">
    <location>
        <begin position="181"/>
        <end position="210"/>
    </location>
</feature>
<gene>
    <name evidence="6" type="ORF">ENW73_04725</name>
</gene>
<dbReference type="SUPFAM" id="SSF54862">
    <property type="entry name" value="4Fe-4S ferredoxins"/>
    <property type="match status" value="1"/>
</dbReference>
<dbReference type="InterPro" id="IPR050572">
    <property type="entry name" value="Fe-S_Ferredoxin"/>
</dbReference>
<keyword evidence="2" id="KW-0479">Metal-binding</keyword>
<organism evidence="6">
    <name type="scientific">candidate division WOR-3 bacterium</name>
    <dbReference type="NCBI Taxonomy" id="2052148"/>
    <lineage>
        <taxon>Bacteria</taxon>
        <taxon>Bacteria division WOR-3</taxon>
    </lineage>
</organism>
<dbReference type="Pfam" id="PF04015">
    <property type="entry name" value="DUF362"/>
    <property type="match status" value="1"/>
</dbReference>
<reference evidence="6" key="1">
    <citation type="journal article" date="2020" name="mSystems">
        <title>Genome- and Community-Level Interaction Insights into Carbon Utilization and Element Cycling Functions of Hydrothermarchaeota in Hydrothermal Sediment.</title>
        <authorList>
            <person name="Zhou Z."/>
            <person name="Liu Y."/>
            <person name="Xu W."/>
            <person name="Pan J."/>
            <person name="Luo Z.H."/>
            <person name="Li M."/>
        </authorList>
    </citation>
    <scope>NUCLEOTIDE SEQUENCE [LARGE SCALE GENOMIC DNA]</scope>
    <source>
        <strain evidence="6">SpSt-876</strain>
    </source>
</reference>
<dbReference type="InterPro" id="IPR017900">
    <property type="entry name" value="4Fe4S_Fe_S_CS"/>
</dbReference>
<sequence length="342" mass="37766">MKSTVYFVPVSLINDGIEKVLSLSGFLDLLAYRRKLGVKVHFGEDGNNNFLSPKIVSAVIRVVSQRGVQPVLLETSTLYRGKRASAKSHIELAWNHGFRLSEVLAPIEIIDGKRGENYYSQPANLPTIKNAKIGRGLRKIGLLLNLAHFKGHFVTGFGGAIKNIAMGLAAKGGKLEMHSVSKPYVNQEKCQSCGECLSACPADAISFVRYVAKIGPSCQGCASCITVCPHGAIQIKWNEASEMTQLKLAEYAKIILENRQAFHFNFMLNLTPNCDCYPNTEKPFLPDIGFFAGYDPVAIEQAAYDKVKAELKEIYPYLNPEIVLEHAEKIGLGNRNYQIVEI</sequence>
<protein>
    <submittedName>
        <fullName evidence="6">DUF362 domain-containing protein</fullName>
    </submittedName>
</protein>
<dbReference type="PROSITE" id="PS51379">
    <property type="entry name" value="4FE4S_FER_2"/>
    <property type="match status" value="2"/>
</dbReference>
<dbReference type="PROSITE" id="PS00198">
    <property type="entry name" value="4FE4S_FER_1"/>
    <property type="match status" value="2"/>
</dbReference>
<evidence type="ECO:0000256" key="1">
    <source>
        <dbReference type="ARBA" id="ARBA00022485"/>
    </source>
</evidence>
<accession>A0A7C6EAE7</accession>
<evidence type="ECO:0000256" key="4">
    <source>
        <dbReference type="ARBA" id="ARBA00023014"/>
    </source>
</evidence>
<keyword evidence="3" id="KW-0408">Iron</keyword>
<name>A0A7C6EAE7_UNCW3</name>